<gene>
    <name evidence="1" type="ORF">HPBE_LOCUS14289</name>
</gene>
<dbReference type="OrthoDB" id="5828215at2759"/>
<dbReference type="AlphaFoldDB" id="A0A183FZS7"/>
<accession>A0A3P7ZB53</accession>
<protein>
    <submittedName>
        <fullName evidence="1 3">Uncharacterized protein</fullName>
    </submittedName>
</protein>
<dbReference type="Proteomes" id="UP000050761">
    <property type="component" value="Unassembled WGS sequence"/>
</dbReference>
<accession>A0A183FZS7</accession>
<evidence type="ECO:0000313" key="2">
    <source>
        <dbReference type="Proteomes" id="UP000050761"/>
    </source>
</evidence>
<reference evidence="1 2" key="1">
    <citation type="submission" date="2018-11" db="EMBL/GenBank/DDBJ databases">
        <authorList>
            <consortium name="Pathogen Informatics"/>
        </authorList>
    </citation>
    <scope>NUCLEOTIDE SEQUENCE [LARGE SCALE GENOMIC DNA]</scope>
</reference>
<keyword evidence="2" id="KW-1185">Reference proteome</keyword>
<evidence type="ECO:0000313" key="1">
    <source>
        <dbReference type="EMBL" id="VDO99126.1"/>
    </source>
</evidence>
<dbReference type="WBParaSite" id="HPBE_0001428801-mRNA-1">
    <property type="protein sequence ID" value="HPBE_0001428801-mRNA-1"/>
    <property type="gene ID" value="HPBE_0001428801"/>
</dbReference>
<proteinExistence type="predicted"/>
<sequence>MPIAEILGLMAERNTDPEISKMIDVVVKKLPDELSQLSIKALESEKRGRSLVISGLPETEPNTSLIAKRKDFEEKVSGVLEVLQVDCYPFEVYRMGKPGGARPRLVKINRKNMTQSERKEEFELRKECRDRNAKLNYRKWVVYRGAITDVDDLPNHRGTGNYQACTHLPRYKVLFDERTQPFQQDLTLAFISQHPRPRFSPCYRNLAVFQNKQL</sequence>
<evidence type="ECO:0000313" key="3">
    <source>
        <dbReference type="WBParaSite" id="HPBE_0001428801-mRNA-1"/>
    </source>
</evidence>
<organism evidence="2 3">
    <name type="scientific">Heligmosomoides polygyrus</name>
    <name type="common">Parasitic roundworm</name>
    <dbReference type="NCBI Taxonomy" id="6339"/>
    <lineage>
        <taxon>Eukaryota</taxon>
        <taxon>Metazoa</taxon>
        <taxon>Ecdysozoa</taxon>
        <taxon>Nematoda</taxon>
        <taxon>Chromadorea</taxon>
        <taxon>Rhabditida</taxon>
        <taxon>Rhabditina</taxon>
        <taxon>Rhabditomorpha</taxon>
        <taxon>Strongyloidea</taxon>
        <taxon>Heligmosomidae</taxon>
        <taxon>Heligmosomoides</taxon>
    </lineage>
</organism>
<name>A0A183FZS7_HELPZ</name>
<reference evidence="3" key="2">
    <citation type="submission" date="2019-09" db="UniProtKB">
        <authorList>
            <consortium name="WormBaseParasite"/>
        </authorList>
    </citation>
    <scope>IDENTIFICATION</scope>
</reference>
<dbReference type="EMBL" id="UZAH01028290">
    <property type="protein sequence ID" value="VDO99126.1"/>
    <property type="molecule type" value="Genomic_DNA"/>
</dbReference>